<name>A0ABN7SJ91_OIKDI</name>
<reference evidence="1 2" key="1">
    <citation type="submission" date="2021-04" db="EMBL/GenBank/DDBJ databases">
        <authorList>
            <person name="Bliznina A."/>
        </authorList>
    </citation>
    <scope>NUCLEOTIDE SEQUENCE [LARGE SCALE GENOMIC DNA]</scope>
</reference>
<keyword evidence="2" id="KW-1185">Reference proteome</keyword>
<protein>
    <submittedName>
        <fullName evidence="1">Oidioi.mRNA.OKI2018_I69.XSR.g15135.t1.cds</fullName>
    </submittedName>
</protein>
<dbReference type="Proteomes" id="UP001158576">
    <property type="component" value="Chromosome XSR"/>
</dbReference>
<evidence type="ECO:0000313" key="2">
    <source>
        <dbReference type="Proteomes" id="UP001158576"/>
    </source>
</evidence>
<sequence>MPFTLSDREAFIQKMDHSFSETLRMRKEMTGIILRSDNIVRSLKVEKKDYGSCNDVVYDLLEQARSNRAKLEGILDRNDMKMMKF</sequence>
<accession>A0ABN7SJ91</accession>
<evidence type="ECO:0000313" key="1">
    <source>
        <dbReference type="EMBL" id="CAG5097578.1"/>
    </source>
</evidence>
<proteinExistence type="predicted"/>
<dbReference type="EMBL" id="OU015569">
    <property type="protein sequence ID" value="CAG5097578.1"/>
    <property type="molecule type" value="Genomic_DNA"/>
</dbReference>
<gene>
    <name evidence="1" type="ORF">OKIOD_LOCUS6693</name>
</gene>
<organism evidence="1 2">
    <name type="scientific">Oikopleura dioica</name>
    <name type="common">Tunicate</name>
    <dbReference type="NCBI Taxonomy" id="34765"/>
    <lineage>
        <taxon>Eukaryota</taxon>
        <taxon>Metazoa</taxon>
        <taxon>Chordata</taxon>
        <taxon>Tunicata</taxon>
        <taxon>Appendicularia</taxon>
        <taxon>Copelata</taxon>
        <taxon>Oikopleuridae</taxon>
        <taxon>Oikopleura</taxon>
    </lineage>
</organism>